<dbReference type="Pfam" id="PF01061">
    <property type="entry name" value="ABC2_membrane"/>
    <property type="match status" value="1"/>
</dbReference>
<dbReference type="GO" id="GO:0016887">
    <property type="term" value="F:ATP hydrolysis activity"/>
    <property type="evidence" value="ECO:0007669"/>
    <property type="project" value="InterPro"/>
</dbReference>
<dbReference type="InterPro" id="IPR027417">
    <property type="entry name" value="P-loop_NTPase"/>
</dbReference>
<dbReference type="SUPFAM" id="SSF52540">
    <property type="entry name" value="P-loop containing nucleoside triphosphate hydrolases"/>
    <property type="match status" value="1"/>
</dbReference>
<comment type="caution">
    <text evidence="11">The sequence shown here is derived from an EMBL/GenBank/DDBJ whole genome shotgun (WGS) entry which is preliminary data.</text>
</comment>
<dbReference type="InterPro" id="IPR013525">
    <property type="entry name" value="ABC2_TM"/>
</dbReference>
<dbReference type="PROSITE" id="PS00211">
    <property type="entry name" value="ABC_TRANSPORTER_1"/>
    <property type="match status" value="1"/>
</dbReference>
<evidence type="ECO:0000256" key="3">
    <source>
        <dbReference type="ARBA" id="ARBA00022448"/>
    </source>
</evidence>
<dbReference type="OrthoDB" id="6502782at2759"/>
<dbReference type="Pfam" id="PF00005">
    <property type="entry name" value="ABC_tran"/>
    <property type="match status" value="1"/>
</dbReference>
<feature type="domain" description="ABC transporter" evidence="10">
    <location>
        <begin position="30"/>
        <end position="273"/>
    </location>
</feature>
<feature type="transmembrane region" description="Helical" evidence="9">
    <location>
        <begin position="483"/>
        <end position="503"/>
    </location>
</feature>
<name>A0A443SNB5_9ACAR</name>
<evidence type="ECO:0000256" key="2">
    <source>
        <dbReference type="ARBA" id="ARBA00005814"/>
    </source>
</evidence>
<reference evidence="11 12" key="1">
    <citation type="journal article" date="2018" name="Gigascience">
        <title>Genomes of trombidid mites reveal novel predicted allergens and laterally-transferred genes associated with secondary metabolism.</title>
        <authorList>
            <person name="Dong X."/>
            <person name="Chaisiri K."/>
            <person name="Xia D."/>
            <person name="Armstrong S.D."/>
            <person name="Fang Y."/>
            <person name="Donnelly M.J."/>
            <person name="Kadowaki T."/>
            <person name="McGarry J.W."/>
            <person name="Darby A.C."/>
            <person name="Makepeace B.L."/>
        </authorList>
    </citation>
    <scope>NUCLEOTIDE SEQUENCE [LARGE SCALE GENOMIC DNA]</scope>
    <source>
        <strain evidence="11">UoL-UT</strain>
    </source>
</reference>
<dbReference type="Proteomes" id="UP000288716">
    <property type="component" value="Unassembled WGS sequence"/>
</dbReference>
<evidence type="ECO:0000256" key="4">
    <source>
        <dbReference type="ARBA" id="ARBA00022692"/>
    </source>
</evidence>
<keyword evidence="4 9" id="KW-0812">Transmembrane</keyword>
<dbReference type="InterPro" id="IPR003593">
    <property type="entry name" value="AAA+_ATPase"/>
</dbReference>
<evidence type="ECO:0000256" key="6">
    <source>
        <dbReference type="ARBA" id="ARBA00022840"/>
    </source>
</evidence>
<evidence type="ECO:0000313" key="12">
    <source>
        <dbReference type="Proteomes" id="UP000288716"/>
    </source>
</evidence>
<dbReference type="GO" id="GO:0005886">
    <property type="term" value="C:plasma membrane"/>
    <property type="evidence" value="ECO:0007669"/>
    <property type="project" value="TreeGrafter"/>
</dbReference>
<evidence type="ECO:0000256" key="1">
    <source>
        <dbReference type="ARBA" id="ARBA00004141"/>
    </source>
</evidence>
<protein>
    <submittedName>
        <fullName evidence="11">ATP-binding cassette sub-family G member 1-like isoform X2</fullName>
    </submittedName>
</protein>
<keyword evidence="5" id="KW-0547">Nucleotide-binding</keyword>
<dbReference type="PROSITE" id="PS50893">
    <property type="entry name" value="ABC_TRANSPORTER_2"/>
    <property type="match status" value="1"/>
</dbReference>
<dbReference type="InterPro" id="IPR043926">
    <property type="entry name" value="ABCG_dom"/>
</dbReference>
<evidence type="ECO:0000259" key="10">
    <source>
        <dbReference type="PROSITE" id="PS50893"/>
    </source>
</evidence>
<sequence>MSTESNPEVFHVFWDQLKYTVRNNFIQRKIRAMEGSKNVTASKTILKEISGQIHSGEMTALMGPSGAGKSTLLEILVGIRRPDKPNNVMFRGKNSQIDIAFIPQNDEYFDDLTVNETLIFASKLKNATINEKHRELFKGLTGSAYHEAVIKDVCQRLGLEQCRNVQVKRISGGQKKRLSVAQELVSKPDILILDEPTSGLDSTTAFKTMTFLASLTRENPPITVVCTIHQPNPETFNLFDRVYVLSKIGKCIYEGKATEIVEYLKGLDIHCPNFYNPADYIVELAAGEYGIEAIDKLVAAHELQVPMMPIRDVRKLKKITVKSKHPFFRNFFTLYHRSNLILIRDKLLMKMRVATYIGAAFFLSYLYGTDVGKATGCPALEGQLTGDTAKNAMKAGIKELKSLSENMSLILISVLMMMLGTLLPVVITTPHEFSKAVKEKWNNWYGIGSFHLGMVLSDLPFELFFPTIYLTIIYILTEQAPDLWRYLTLLAIFVTSALIGYSIGMTAGTVFMDNIHAAIVFGPIVVLTLILFSGLVVRIQLMPLPLQILSKFDFLRYVTEGLMIALYGFGRCGHDNDDKVESMKRTVSAMIYNFLSIVEKETNGEDEIFGEGDNKVGVKNMTDVLVQTVMVGAGVRYTDENGKIASSLLSFFELYDEYLYYCGVLLIVNVIAYRLLAYIVMIWKSKARR</sequence>
<dbReference type="VEuPathDB" id="VectorBase:LDEU003067"/>
<feature type="transmembrane region" description="Helical" evidence="9">
    <location>
        <begin position="450"/>
        <end position="477"/>
    </location>
</feature>
<dbReference type="STRING" id="299467.A0A443SNB5"/>
<dbReference type="InterPro" id="IPR050352">
    <property type="entry name" value="ABCG_transporters"/>
</dbReference>
<gene>
    <name evidence="11" type="ORF">B4U80_07930</name>
</gene>
<keyword evidence="8 9" id="KW-0472">Membrane</keyword>
<comment type="subcellular location">
    <subcellularLocation>
        <location evidence="1">Membrane</location>
        <topology evidence="1">Multi-pass membrane protein</topology>
    </subcellularLocation>
</comment>
<dbReference type="InterPro" id="IPR003439">
    <property type="entry name" value="ABC_transporter-like_ATP-bd"/>
</dbReference>
<evidence type="ECO:0000256" key="8">
    <source>
        <dbReference type="ARBA" id="ARBA00023136"/>
    </source>
</evidence>
<dbReference type="Pfam" id="PF19055">
    <property type="entry name" value="ABC2_membrane_7"/>
    <property type="match status" value="1"/>
</dbReference>
<evidence type="ECO:0000256" key="5">
    <source>
        <dbReference type="ARBA" id="ARBA00022741"/>
    </source>
</evidence>
<evidence type="ECO:0000313" key="11">
    <source>
        <dbReference type="EMBL" id="RWS28973.1"/>
    </source>
</evidence>
<accession>A0A443SNB5</accession>
<organism evidence="11 12">
    <name type="scientific">Leptotrombidium deliense</name>
    <dbReference type="NCBI Taxonomy" id="299467"/>
    <lineage>
        <taxon>Eukaryota</taxon>
        <taxon>Metazoa</taxon>
        <taxon>Ecdysozoa</taxon>
        <taxon>Arthropoda</taxon>
        <taxon>Chelicerata</taxon>
        <taxon>Arachnida</taxon>
        <taxon>Acari</taxon>
        <taxon>Acariformes</taxon>
        <taxon>Trombidiformes</taxon>
        <taxon>Prostigmata</taxon>
        <taxon>Anystina</taxon>
        <taxon>Parasitengona</taxon>
        <taxon>Trombiculoidea</taxon>
        <taxon>Trombiculidae</taxon>
        <taxon>Leptotrombidium</taxon>
    </lineage>
</organism>
<dbReference type="InterPro" id="IPR017871">
    <property type="entry name" value="ABC_transporter-like_CS"/>
</dbReference>
<dbReference type="EMBL" id="NCKV01001124">
    <property type="protein sequence ID" value="RWS28973.1"/>
    <property type="molecule type" value="Genomic_DNA"/>
</dbReference>
<dbReference type="AlphaFoldDB" id="A0A443SNB5"/>
<feature type="transmembrane region" description="Helical" evidence="9">
    <location>
        <begin position="347"/>
        <end position="367"/>
    </location>
</feature>
<keyword evidence="3" id="KW-0813">Transport</keyword>
<comment type="similarity">
    <text evidence="2">Belongs to the ABC transporter superfamily. ABCG family. Eye pigment precursor importer (TC 3.A.1.204) subfamily.</text>
</comment>
<dbReference type="PANTHER" id="PTHR48041">
    <property type="entry name" value="ABC TRANSPORTER G FAMILY MEMBER 28"/>
    <property type="match status" value="1"/>
</dbReference>
<keyword evidence="7 9" id="KW-1133">Transmembrane helix</keyword>
<keyword evidence="6 11" id="KW-0067">ATP-binding</keyword>
<dbReference type="GO" id="GO:0140359">
    <property type="term" value="F:ABC-type transporter activity"/>
    <property type="evidence" value="ECO:0007669"/>
    <property type="project" value="InterPro"/>
</dbReference>
<evidence type="ECO:0000256" key="7">
    <source>
        <dbReference type="ARBA" id="ARBA00022989"/>
    </source>
</evidence>
<feature type="transmembrane region" description="Helical" evidence="9">
    <location>
        <begin position="658"/>
        <end position="683"/>
    </location>
</feature>
<dbReference type="PANTHER" id="PTHR48041:SF78">
    <property type="entry name" value="ABC TRANSPORTER EXPRESSED IN TRACHEA, ISOFORM A"/>
    <property type="match status" value="1"/>
</dbReference>
<dbReference type="Gene3D" id="3.40.50.300">
    <property type="entry name" value="P-loop containing nucleotide triphosphate hydrolases"/>
    <property type="match status" value="1"/>
</dbReference>
<dbReference type="SMART" id="SM00382">
    <property type="entry name" value="AAA"/>
    <property type="match status" value="1"/>
</dbReference>
<dbReference type="GO" id="GO:0005524">
    <property type="term" value="F:ATP binding"/>
    <property type="evidence" value="ECO:0007669"/>
    <property type="project" value="UniProtKB-KW"/>
</dbReference>
<keyword evidence="12" id="KW-1185">Reference proteome</keyword>
<proteinExistence type="inferred from homology"/>
<evidence type="ECO:0000256" key="9">
    <source>
        <dbReference type="SAM" id="Phobius"/>
    </source>
</evidence>
<feature type="transmembrane region" description="Helical" evidence="9">
    <location>
        <begin position="515"/>
        <end position="537"/>
    </location>
</feature>
<feature type="transmembrane region" description="Helical" evidence="9">
    <location>
        <begin position="409"/>
        <end position="429"/>
    </location>
</feature>